<evidence type="ECO:0000256" key="8">
    <source>
        <dbReference type="ARBA" id="ARBA00022848"/>
    </source>
</evidence>
<dbReference type="InterPro" id="IPR036396">
    <property type="entry name" value="Cyt_P450_sf"/>
</dbReference>
<feature type="binding site" description="axial binding residue" evidence="13">
    <location>
        <position position="458"/>
    </location>
    <ligand>
        <name>heme</name>
        <dbReference type="ChEBI" id="CHEBI:30413"/>
    </ligand>
    <ligandPart>
        <name>Fe</name>
        <dbReference type="ChEBI" id="CHEBI:18248"/>
    </ligandPart>
</feature>
<keyword evidence="9 14" id="KW-0560">Oxidoreductase</keyword>
<dbReference type="CDD" id="cd11056">
    <property type="entry name" value="CYP6-like"/>
    <property type="match status" value="1"/>
</dbReference>
<dbReference type="GO" id="GO:0005789">
    <property type="term" value="C:endoplasmic reticulum membrane"/>
    <property type="evidence" value="ECO:0007669"/>
    <property type="project" value="UniProtKB-SubCell"/>
</dbReference>
<evidence type="ECO:0000313" key="16">
    <source>
        <dbReference type="Proteomes" id="UP000694846"/>
    </source>
</evidence>
<keyword evidence="10 13" id="KW-0408">Iron</keyword>
<evidence type="ECO:0000256" key="2">
    <source>
        <dbReference type="ARBA" id="ARBA00004174"/>
    </source>
</evidence>
<keyword evidence="7" id="KW-0256">Endoplasmic reticulum</keyword>
<dbReference type="AlphaFoldDB" id="A0A8B8G398"/>
<accession>A0A8B8G398</accession>
<gene>
    <name evidence="17" type="primary">LOC112688334</name>
</gene>
<evidence type="ECO:0000256" key="13">
    <source>
        <dbReference type="PIRSR" id="PIRSR602401-1"/>
    </source>
</evidence>
<keyword evidence="6 13" id="KW-0479">Metal-binding</keyword>
<evidence type="ECO:0000256" key="7">
    <source>
        <dbReference type="ARBA" id="ARBA00022824"/>
    </source>
</evidence>
<dbReference type="SUPFAM" id="SSF48264">
    <property type="entry name" value="Cytochrome P450"/>
    <property type="match status" value="1"/>
</dbReference>
<dbReference type="Gene3D" id="1.10.630.10">
    <property type="entry name" value="Cytochrome P450"/>
    <property type="match status" value="1"/>
</dbReference>
<keyword evidence="8" id="KW-0492">Microsome</keyword>
<evidence type="ECO:0000256" key="6">
    <source>
        <dbReference type="ARBA" id="ARBA00022723"/>
    </source>
</evidence>
<dbReference type="PROSITE" id="PS00086">
    <property type="entry name" value="CYTOCHROME_P450"/>
    <property type="match status" value="1"/>
</dbReference>
<dbReference type="GO" id="GO:0020037">
    <property type="term" value="F:heme binding"/>
    <property type="evidence" value="ECO:0007669"/>
    <property type="project" value="InterPro"/>
</dbReference>
<evidence type="ECO:0000256" key="9">
    <source>
        <dbReference type="ARBA" id="ARBA00023002"/>
    </source>
</evidence>
<dbReference type="GO" id="GO:0016705">
    <property type="term" value="F:oxidoreductase activity, acting on paired donors, with incorporation or reduction of molecular oxygen"/>
    <property type="evidence" value="ECO:0007669"/>
    <property type="project" value="InterPro"/>
</dbReference>
<evidence type="ECO:0000256" key="3">
    <source>
        <dbReference type="ARBA" id="ARBA00004406"/>
    </source>
</evidence>
<reference evidence="17" key="1">
    <citation type="submission" date="2025-08" db="UniProtKB">
        <authorList>
            <consortium name="RefSeq"/>
        </authorList>
    </citation>
    <scope>IDENTIFICATION</scope>
    <source>
        <tissue evidence="17">Whole body</tissue>
    </source>
</reference>
<feature type="transmembrane region" description="Helical" evidence="15">
    <location>
        <begin position="6"/>
        <end position="27"/>
    </location>
</feature>
<dbReference type="PRINTS" id="PR00385">
    <property type="entry name" value="P450"/>
</dbReference>
<dbReference type="InterPro" id="IPR050476">
    <property type="entry name" value="Insect_CytP450_Detox"/>
</dbReference>
<evidence type="ECO:0000256" key="4">
    <source>
        <dbReference type="ARBA" id="ARBA00010617"/>
    </source>
</evidence>
<dbReference type="PANTHER" id="PTHR24292">
    <property type="entry name" value="CYTOCHROME P450"/>
    <property type="match status" value="1"/>
</dbReference>
<evidence type="ECO:0000256" key="10">
    <source>
        <dbReference type="ARBA" id="ARBA00023004"/>
    </source>
</evidence>
<dbReference type="SMR" id="A0A8B8G398"/>
<dbReference type="InterPro" id="IPR017972">
    <property type="entry name" value="Cyt_P450_CS"/>
</dbReference>
<evidence type="ECO:0000256" key="15">
    <source>
        <dbReference type="SAM" id="Phobius"/>
    </source>
</evidence>
<keyword evidence="5 13" id="KW-0349">Heme</keyword>
<evidence type="ECO:0000256" key="11">
    <source>
        <dbReference type="ARBA" id="ARBA00023033"/>
    </source>
</evidence>
<comment type="cofactor">
    <cofactor evidence="1 13">
        <name>heme</name>
        <dbReference type="ChEBI" id="CHEBI:30413"/>
    </cofactor>
</comment>
<evidence type="ECO:0000313" key="17">
    <source>
        <dbReference type="RefSeq" id="XP_025417273.1"/>
    </source>
</evidence>
<sequence length="514" mass="59857">MISQVIYILFDYISLSVFIISVITYYFSTSSYDKWLKLNVPHIRPVPLFGNTLKLSMKLEHQVDTFDRIYKQFPDEKYCGLYKMKTPYLMIRDPELINKIIVKDFSYFTDRGFDGVYTDPAINVMANSLLFLKGQKWRMMRQKLKSGFTPNKIISMHDKINECAEHLMKNIDEKLKHTDQIQVKQAMGNYSTDVIGTCVFGLKLDTIKNDNSEFRKHAKKIFHQSRFKLFLIQILQTISLKLVKSLKLQLFPRDSTTFFYSVFKSVINHREENNVVKNDLTQILVEAKKELLFNDNLTDKNKFMESDIIGNAILFFVSGSGTVTSTLALCFYELALNKHVQDKLRKEINTNIEKHGAQLNNNFIMDLHYANMVLNETARMYSITCVLLREATKMYNVPDEPIIIEKGQKIIIPLYNIHNDPKYYPDPQIFNPERFSTEQNFKRMNGTFIPFGDGPRMCLGKRLAEIEMLLILSKVLTKYEILPCEKTEIPLDIKNGSGFISSKNEIWLNFKLIA</sequence>
<dbReference type="Proteomes" id="UP000694846">
    <property type="component" value="Unplaced"/>
</dbReference>
<organism evidence="16 17">
    <name type="scientific">Sipha flava</name>
    <name type="common">yellow sugarcane aphid</name>
    <dbReference type="NCBI Taxonomy" id="143950"/>
    <lineage>
        <taxon>Eukaryota</taxon>
        <taxon>Metazoa</taxon>
        <taxon>Ecdysozoa</taxon>
        <taxon>Arthropoda</taxon>
        <taxon>Hexapoda</taxon>
        <taxon>Insecta</taxon>
        <taxon>Pterygota</taxon>
        <taxon>Neoptera</taxon>
        <taxon>Paraneoptera</taxon>
        <taxon>Hemiptera</taxon>
        <taxon>Sternorrhyncha</taxon>
        <taxon>Aphidomorpha</taxon>
        <taxon>Aphidoidea</taxon>
        <taxon>Aphididae</taxon>
        <taxon>Sipha</taxon>
    </lineage>
</organism>
<comment type="similarity">
    <text evidence="4 14">Belongs to the cytochrome P450 family.</text>
</comment>
<dbReference type="PRINTS" id="PR00463">
    <property type="entry name" value="EP450I"/>
</dbReference>
<keyword evidence="11 14" id="KW-0503">Monooxygenase</keyword>
<dbReference type="InterPro" id="IPR002401">
    <property type="entry name" value="Cyt_P450_E_grp-I"/>
</dbReference>
<keyword evidence="16" id="KW-1185">Reference proteome</keyword>
<dbReference type="OrthoDB" id="2789670at2759"/>
<evidence type="ECO:0000256" key="12">
    <source>
        <dbReference type="ARBA" id="ARBA00023136"/>
    </source>
</evidence>
<dbReference type="GO" id="GO:0005506">
    <property type="term" value="F:iron ion binding"/>
    <property type="evidence" value="ECO:0007669"/>
    <property type="project" value="InterPro"/>
</dbReference>
<dbReference type="InterPro" id="IPR001128">
    <property type="entry name" value="Cyt_P450"/>
</dbReference>
<dbReference type="FunFam" id="1.10.630.10:FF:000042">
    <property type="entry name" value="Cytochrome P450"/>
    <property type="match status" value="1"/>
</dbReference>
<dbReference type="GeneID" id="112688334"/>
<evidence type="ECO:0000256" key="5">
    <source>
        <dbReference type="ARBA" id="ARBA00022617"/>
    </source>
</evidence>
<dbReference type="Pfam" id="PF00067">
    <property type="entry name" value="p450"/>
    <property type="match status" value="1"/>
</dbReference>
<keyword evidence="15" id="KW-1133">Transmembrane helix</keyword>
<protein>
    <submittedName>
        <fullName evidence="17">Probable cytochrome P450 6a13 isoform X1</fullName>
    </submittedName>
</protein>
<proteinExistence type="inferred from homology"/>
<comment type="subcellular location">
    <subcellularLocation>
        <location evidence="3">Endoplasmic reticulum membrane</location>
        <topology evidence="3">Peripheral membrane protein</topology>
    </subcellularLocation>
    <subcellularLocation>
        <location evidence="2">Microsome membrane</location>
        <topology evidence="2">Peripheral membrane protein</topology>
    </subcellularLocation>
</comment>
<name>A0A8B8G398_9HEMI</name>
<keyword evidence="12 15" id="KW-0472">Membrane</keyword>
<dbReference type="GO" id="GO:0004497">
    <property type="term" value="F:monooxygenase activity"/>
    <property type="evidence" value="ECO:0007669"/>
    <property type="project" value="UniProtKB-KW"/>
</dbReference>
<dbReference type="PANTHER" id="PTHR24292:SF54">
    <property type="entry name" value="CYP9F3-RELATED"/>
    <property type="match status" value="1"/>
</dbReference>
<dbReference type="RefSeq" id="XP_025417273.1">
    <property type="nucleotide sequence ID" value="XM_025561488.1"/>
</dbReference>
<evidence type="ECO:0000256" key="14">
    <source>
        <dbReference type="RuleBase" id="RU000461"/>
    </source>
</evidence>
<evidence type="ECO:0000256" key="1">
    <source>
        <dbReference type="ARBA" id="ARBA00001971"/>
    </source>
</evidence>
<keyword evidence="15" id="KW-0812">Transmembrane</keyword>